<feature type="transmembrane region" description="Helical" evidence="13">
    <location>
        <begin position="271"/>
        <end position="290"/>
    </location>
</feature>
<evidence type="ECO:0000256" key="3">
    <source>
        <dbReference type="ARBA" id="ARBA00022670"/>
    </source>
</evidence>
<evidence type="ECO:0000256" key="11">
    <source>
        <dbReference type="RuleBase" id="RU003983"/>
    </source>
</evidence>
<comment type="cofactor">
    <cofactor evidence="11">
        <name>Zn(2+)</name>
        <dbReference type="ChEBI" id="CHEBI:29105"/>
    </cofactor>
    <text evidence="11">Binds 1 zinc ion per subunit.</text>
</comment>
<feature type="transmembrane region" description="Helical" evidence="13">
    <location>
        <begin position="75"/>
        <end position="96"/>
    </location>
</feature>
<evidence type="ECO:0000256" key="10">
    <source>
        <dbReference type="ARBA" id="ARBA00023136"/>
    </source>
</evidence>
<dbReference type="GO" id="GO:0006508">
    <property type="term" value="P:proteolysis"/>
    <property type="evidence" value="ECO:0007669"/>
    <property type="project" value="UniProtKB-KW"/>
</dbReference>
<feature type="domain" description="Peptidase M48" evidence="14">
    <location>
        <begin position="155"/>
        <end position="325"/>
    </location>
</feature>
<keyword evidence="3 11" id="KW-0645">Protease</keyword>
<feature type="transmembrane region" description="Helical" evidence="13">
    <location>
        <begin position="108"/>
        <end position="131"/>
    </location>
</feature>
<sequence>MARGNGWRPWQRQASPWARRDPWDRGQETVSDQADQDPAPDPIREAEDRPEPVEGIRIDRTDFAGAIRANRRKSLAICLGLTLFGVALGYLVGWWVAPPYAPEGTATLALLLSGGGAVGAAVMAVAGGLWSTLALTTGDRMALGIAGAREADPIADRRLHNVVEEMAIAAGLPKPRVMVIETDMPNAFAAGLRPEKGTIAVTRGLLNRLSRDELQAVVAHETGHLANGDSRYMVVVSVMVGLIVIVAAMARNMAYFGGGSRRGSDRNGGNALALVALLLMVVAILAPFAAQAMQFALSRQREYLADATAVKLTRNPKAMIGALMRL</sequence>
<keyword evidence="7 11" id="KW-0862">Zinc</keyword>
<dbReference type="GO" id="GO:0005886">
    <property type="term" value="C:plasma membrane"/>
    <property type="evidence" value="ECO:0007669"/>
    <property type="project" value="UniProtKB-SubCell"/>
</dbReference>
<evidence type="ECO:0000256" key="8">
    <source>
        <dbReference type="ARBA" id="ARBA00022989"/>
    </source>
</evidence>
<evidence type="ECO:0000256" key="9">
    <source>
        <dbReference type="ARBA" id="ARBA00023049"/>
    </source>
</evidence>
<proteinExistence type="inferred from homology"/>
<keyword evidence="4 13" id="KW-0812">Transmembrane</keyword>
<evidence type="ECO:0000313" key="15">
    <source>
        <dbReference type="EMBL" id="HAE47514.1"/>
    </source>
</evidence>
<evidence type="ECO:0000259" key="14">
    <source>
        <dbReference type="Pfam" id="PF01435"/>
    </source>
</evidence>
<dbReference type="CDD" id="cd07340">
    <property type="entry name" value="M48B_Htpx_like"/>
    <property type="match status" value="1"/>
</dbReference>
<protein>
    <submittedName>
        <fullName evidence="15">HtpX-2 peptidase</fullName>
    </submittedName>
</protein>
<dbReference type="GO" id="GO:0004222">
    <property type="term" value="F:metalloendopeptidase activity"/>
    <property type="evidence" value="ECO:0007669"/>
    <property type="project" value="InterPro"/>
</dbReference>
<keyword evidence="6 11" id="KW-0378">Hydrolase</keyword>
<keyword evidence="5" id="KW-0479">Metal-binding</keyword>
<evidence type="ECO:0000256" key="13">
    <source>
        <dbReference type="SAM" id="Phobius"/>
    </source>
</evidence>
<feature type="compositionally biased region" description="Basic and acidic residues" evidence="12">
    <location>
        <begin position="42"/>
        <end position="52"/>
    </location>
</feature>
<feature type="transmembrane region" description="Helical" evidence="13">
    <location>
        <begin position="232"/>
        <end position="251"/>
    </location>
</feature>
<dbReference type="Gene3D" id="3.30.2010.10">
    <property type="entry name" value="Metalloproteases ('zincins'), catalytic domain"/>
    <property type="match status" value="1"/>
</dbReference>
<comment type="similarity">
    <text evidence="11">Belongs to the peptidase M48 family.</text>
</comment>
<dbReference type="PANTHER" id="PTHR43221:SF1">
    <property type="entry name" value="PROTEASE HTPX"/>
    <property type="match status" value="1"/>
</dbReference>
<evidence type="ECO:0000313" key="16">
    <source>
        <dbReference type="Proteomes" id="UP000257706"/>
    </source>
</evidence>
<feature type="non-terminal residue" evidence="15">
    <location>
        <position position="326"/>
    </location>
</feature>
<name>A0A3B9II23_9PROT</name>
<comment type="subcellular location">
    <subcellularLocation>
        <location evidence="1">Cell membrane</location>
        <topology evidence="1">Multi-pass membrane protein</topology>
    </subcellularLocation>
</comment>
<dbReference type="InterPro" id="IPR001915">
    <property type="entry name" value="Peptidase_M48"/>
</dbReference>
<evidence type="ECO:0000256" key="4">
    <source>
        <dbReference type="ARBA" id="ARBA00022692"/>
    </source>
</evidence>
<dbReference type="Pfam" id="PF01435">
    <property type="entry name" value="Peptidase_M48"/>
    <property type="match status" value="1"/>
</dbReference>
<evidence type="ECO:0000256" key="7">
    <source>
        <dbReference type="ARBA" id="ARBA00022833"/>
    </source>
</evidence>
<organism evidence="15 16">
    <name type="scientific">Tistrella mobilis</name>
    <dbReference type="NCBI Taxonomy" id="171437"/>
    <lineage>
        <taxon>Bacteria</taxon>
        <taxon>Pseudomonadati</taxon>
        <taxon>Pseudomonadota</taxon>
        <taxon>Alphaproteobacteria</taxon>
        <taxon>Geminicoccales</taxon>
        <taxon>Geminicoccaceae</taxon>
        <taxon>Tistrella</taxon>
    </lineage>
</organism>
<keyword evidence="2" id="KW-1003">Cell membrane</keyword>
<keyword evidence="9 11" id="KW-0482">Metalloprotease</keyword>
<keyword evidence="8 13" id="KW-1133">Transmembrane helix</keyword>
<evidence type="ECO:0000256" key="2">
    <source>
        <dbReference type="ARBA" id="ARBA00022475"/>
    </source>
</evidence>
<gene>
    <name evidence="15" type="ORF">DCK97_08855</name>
</gene>
<feature type="compositionally biased region" description="Basic and acidic residues" evidence="12">
    <location>
        <begin position="18"/>
        <end position="27"/>
    </location>
</feature>
<dbReference type="AlphaFoldDB" id="A0A3B9II23"/>
<evidence type="ECO:0000256" key="6">
    <source>
        <dbReference type="ARBA" id="ARBA00022801"/>
    </source>
</evidence>
<feature type="region of interest" description="Disordered" evidence="12">
    <location>
        <begin position="1"/>
        <end position="52"/>
    </location>
</feature>
<evidence type="ECO:0000256" key="5">
    <source>
        <dbReference type="ARBA" id="ARBA00022723"/>
    </source>
</evidence>
<evidence type="ECO:0000256" key="12">
    <source>
        <dbReference type="SAM" id="MobiDB-lite"/>
    </source>
</evidence>
<dbReference type="GO" id="GO:0046872">
    <property type="term" value="F:metal ion binding"/>
    <property type="evidence" value="ECO:0007669"/>
    <property type="project" value="UniProtKB-KW"/>
</dbReference>
<keyword evidence="10 13" id="KW-0472">Membrane</keyword>
<dbReference type="PANTHER" id="PTHR43221">
    <property type="entry name" value="PROTEASE HTPX"/>
    <property type="match status" value="1"/>
</dbReference>
<dbReference type="Proteomes" id="UP000257706">
    <property type="component" value="Unassembled WGS sequence"/>
</dbReference>
<dbReference type="InterPro" id="IPR050083">
    <property type="entry name" value="HtpX_protease"/>
</dbReference>
<accession>A0A3B9II23</accession>
<dbReference type="EMBL" id="DMAI01000136">
    <property type="protein sequence ID" value="HAE47514.1"/>
    <property type="molecule type" value="Genomic_DNA"/>
</dbReference>
<reference evidence="15 16" key="1">
    <citation type="journal article" date="2018" name="Nat. Biotechnol.">
        <title>A standardized bacterial taxonomy based on genome phylogeny substantially revises the tree of life.</title>
        <authorList>
            <person name="Parks D.H."/>
            <person name="Chuvochina M."/>
            <person name="Waite D.W."/>
            <person name="Rinke C."/>
            <person name="Skarshewski A."/>
            <person name="Chaumeil P.A."/>
            <person name="Hugenholtz P."/>
        </authorList>
    </citation>
    <scope>NUCLEOTIDE SEQUENCE [LARGE SCALE GENOMIC DNA]</scope>
    <source>
        <strain evidence="15">UBA8739</strain>
    </source>
</reference>
<evidence type="ECO:0000256" key="1">
    <source>
        <dbReference type="ARBA" id="ARBA00004651"/>
    </source>
</evidence>
<comment type="caution">
    <text evidence="15">The sequence shown here is derived from an EMBL/GenBank/DDBJ whole genome shotgun (WGS) entry which is preliminary data.</text>
</comment>